<dbReference type="Gene3D" id="3.30.70.370">
    <property type="match status" value="1"/>
</dbReference>
<dbReference type="SMART" id="SM00482">
    <property type="entry name" value="POLAc"/>
    <property type="match status" value="1"/>
</dbReference>
<keyword evidence="6 13" id="KW-0540">Nuclease</keyword>
<dbReference type="EMBL" id="JAXAVX010000001">
    <property type="protein sequence ID" value="MDX8150600.1"/>
    <property type="molecule type" value="Genomic_DNA"/>
</dbReference>
<accession>A0ABU4VGP3</accession>
<keyword evidence="12" id="KW-0396">Initiation factor</keyword>
<evidence type="ECO:0000256" key="12">
    <source>
        <dbReference type="PROSITE-ProRule" id="PRU00181"/>
    </source>
</evidence>
<dbReference type="Pfam" id="PF00476">
    <property type="entry name" value="DNA_pol_A"/>
    <property type="match status" value="1"/>
</dbReference>
<dbReference type="InterPro" id="IPR002298">
    <property type="entry name" value="DNA_polymerase_A"/>
</dbReference>
<evidence type="ECO:0000256" key="5">
    <source>
        <dbReference type="ARBA" id="ARBA00022763"/>
    </source>
</evidence>
<evidence type="ECO:0000256" key="13">
    <source>
        <dbReference type="RuleBase" id="RU004460"/>
    </source>
</evidence>
<dbReference type="SUPFAM" id="SSF53098">
    <property type="entry name" value="Ribonuclease H-like"/>
    <property type="match status" value="1"/>
</dbReference>
<dbReference type="SUPFAM" id="SSF56672">
    <property type="entry name" value="DNA/RNA polymerases"/>
    <property type="match status" value="1"/>
</dbReference>
<keyword evidence="5 13" id="KW-0227">DNA damage</keyword>
<dbReference type="SMART" id="SM00475">
    <property type="entry name" value="53EXOc"/>
    <property type="match status" value="1"/>
</dbReference>
<comment type="catalytic activity">
    <reaction evidence="10 13">
        <text>DNA(n) + a 2'-deoxyribonucleoside 5'-triphosphate = DNA(n+1) + diphosphate</text>
        <dbReference type="Rhea" id="RHEA:22508"/>
        <dbReference type="Rhea" id="RHEA-COMP:17339"/>
        <dbReference type="Rhea" id="RHEA-COMP:17340"/>
        <dbReference type="ChEBI" id="CHEBI:33019"/>
        <dbReference type="ChEBI" id="CHEBI:61560"/>
        <dbReference type="ChEBI" id="CHEBI:173112"/>
        <dbReference type="EC" id="2.7.7.7"/>
    </reaction>
</comment>
<dbReference type="PANTHER" id="PTHR10133:SF27">
    <property type="entry name" value="DNA POLYMERASE NU"/>
    <property type="match status" value="1"/>
</dbReference>
<organism evidence="15 16">
    <name type="scientific">Patulibacter brassicae</name>
    <dbReference type="NCBI Taxonomy" id="1705717"/>
    <lineage>
        <taxon>Bacteria</taxon>
        <taxon>Bacillati</taxon>
        <taxon>Actinomycetota</taxon>
        <taxon>Thermoleophilia</taxon>
        <taxon>Solirubrobacterales</taxon>
        <taxon>Patulibacteraceae</taxon>
        <taxon>Patulibacter</taxon>
    </lineage>
</organism>
<comment type="function">
    <text evidence="13">In addition to polymerase activity, this DNA polymerase exhibits 5'-3' exonuclease activity.</text>
</comment>
<dbReference type="Pfam" id="PF02739">
    <property type="entry name" value="5_3_exonuc_N"/>
    <property type="match status" value="1"/>
</dbReference>
<dbReference type="InterPro" id="IPR018320">
    <property type="entry name" value="DNA_polymerase_1"/>
</dbReference>
<dbReference type="SUPFAM" id="SSF88723">
    <property type="entry name" value="PIN domain-like"/>
    <property type="match status" value="1"/>
</dbReference>
<evidence type="ECO:0000256" key="8">
    <source>
        <dbReference type="ARBA" id="ARBA00023125"/>
    </source>
</evidence>
<evidence type="ECO:0000256" key="4">
    <source>
        <dbReference type="ARBA" id="ARBA00022705"/>
    </source>
</evidence>
<evidence type="ECO:0000259" key="14">
    <source>
        <dbReference type="PROSITE" id="PS50832"/>
    </source>
</evidence>
<dbReference type="Gene3D" id="1.10.150.20">
    <property type="entry name" value="5' to 3' exonuclease, C-terminal subdomain"/>
    <property type="match status" value="2"/>
</dbReference>
<dbReference type="CDD" id="cd09859">
    <property type="entry name" value="PIN_53EXO"/>
    <property type="match status" value="1"/>
</dbReference>
<keyword evidence="12" id="KW-0648">Protein biosynthesis</keyword>
<name>A0ABU4VGP3_9ACTN</name>
<keyword evidence="6 13" id="KW-0269">Exonuclease</keyword>
<dbReference type="PROSITE" id="PS50832">
    <property type="entry name" value="S1_IF1_TYPE"/>
    <property type="match status" value="1"/>
</dbReference>
<gene>
    <name evidence="13 15" type="primary">polA</name>
    <name evidence="15" type="ORF">SK069_03260</name>
</gene>
<dbReference type="InterPro" id="IPR043502">
    <property type="entry name" value="DNA/RNA_pol_sf"/>
</dbReference>
<dbReference type="InterPro" id="IPR029060">
    <property type="entry name" value="PIN-like_dom_sf"/>
</dbReference>
<dbReference type="SMART" id="SM00279">
    <property type="entry name" value="HhH2"/>
    <property type="match status" value="1"/>
</dbReference>
<keyword evidence="7 13" id="KW-0239">DNA-directed DNA polymerase</keyword>
<evidence type="ECO:0000256" key="2">
    <source>
        <dbReference type="ARBA" id="ARBA00022679"/>
    </source>
</evidence>
<keyword evidence="16" id="KW-1185">Reference proteome</keyword>
<feature type="domain" description="S1-like" evidence="14">
    <location>
        <begin position="81"/>
        <end position="175"/>
    </location>
</feature>
<keyword evidence="2 13" id="KW-0808">Transferase</keyword>
<dbReference type="InterPro" id="IPR001098">
    <property type="entry name" value="DNA-dir_DNA_pol_A_palm_dom"/>
</dbReference>
<evidence type="ECO:0000256" key="1">
    <source>
        <dbReference type="ARBA" id="ARBA00007705"/>
    </source>
</evidence>
<evidence type="ECO:0000313" key="15">
    <source>
        <dbReference type="EMBL" id="MDX8150600.1"/>
    </source>
</evidence>
<dbReference type="Gene3D" id="1.20.1060.10">
    <property type="entry name" value="Taq DNA Polymerase, Chain T, domain 4"/>
    <property type="match status" value="1"/>
</dbReference>
<evidence type="ECO:0000313" key="16">
    <source>
        <dbReference type="Proteomes" id="UP001277761"/>
    </source>
</evidence>
<dbReference type="CDD" id="cd09898">
    <property type="entry name" value="H3TH_53EXO"/>
    <property type="match status" value="1"/>
</dbReference>
<keyword evidence="9 13" id="KW-0234">DNA repair</keyword>
<dbReference type="InterPro" id="IPR012337">
    <property type="entry name" value="RNaseH-like_sf"/>
</dbReference>
<protein>
    <recommendedName>
        <fullName evidence="11 13">DNA polymerase I</fullName>
        <ecNumber evidence="11 13">2.7.7.7</ecNumber>
    </recommendedName>
</protein>
<evidence type="ECO:0000256" key="3">
    <source>
        <dbReference type="ARBA" id="ARBA00022695"/>
    </source>
</evidence>
<dbReference type="SUPFAM" id="SSF47807">
    <property type="entry name" value="5' to 3' exonuclease, C-terminal subdomain"/>
    <property type="match status" value="1"/>
</dbReference>
<dbReference type="PRINTS" id="PR00868">
    <property type="entry name" value="DNAPOLI"/>
</dbReference>
<dbReference type="EC" id="2.7.7.7" evidence="11 13"/>
<dbReference type="Gene3D" id="3.40.50.1010">
    <property type="entry name" value="5'-nuclease"/>
    <property type="match status" value="1"/>
</dbReference>
<keyword evidence="13" id="KW-0378">Hydrolase</keyword>
<dbReference type="InterPro" id="IPR008918">
    <property type="entry name" value="HhH2"/>
</dbReference>
<dbReference type="Gene3D" id="3.30.420.10">
    <property type="entry name" value="Ribonuclease H-like superfamily/Ribonuclease H"/>
    <property type="match status" value="1"/>
</dbReference>
<dbReference type="InterPro" id="IPR036397">
    <property type="entry name" value="RNaseH_sf"/>
</dbReference>
<keyword evidence="3 13" id="KW-0548">Nucleotidyltransferase</keyword>
<proteinExistence type="inferred from homology"/>
<dbReference type="InterPro" id="IPR020045">
    <property type="entry name" value="DNA_polI_H3TH"/>
</dbReference>
<evidence type="ECO:0000256" key="9">
    <source>
        <dbReference type="ARBA" id="ARBA00023204"/>
    </source>
</evidence>
<dbReference type="InterPro" id="IPR002421">
    <property type="entry name" value="5-3_exonuclease"/>
</dbReference>
<comment type="similarity">
    <text evidence="1 13">Belongs to the DNA polymerase type-A family.</text>
</comment>
<dbReference type="Pfam" id="PF01367">
    <property type="entry name" value="5_3_exonuc"/>
    <property type="match status" value="1"/>
</dbReference>
<dbReference type="InterPro" id="IPR036279">
    <property type="entry name" value="5-3_exonuclease_C_sf"/>
</dbReference>
<evidence type="ECO:0000256" key="7">
    <source>
        <dbReference type="ARBA" id="ARBA00022932"/>
    </source>
</evidence>
<evidence type="ECO:0000256" key="10">
    <source>
        <dbReference type="ARBA" id="ARBA00049244"/>
    </source>
</evidence>
<keyword evidence="4 13" id="KW-0235">DNA replication</keyword>
<reference evidence="15 16" key="1">
    <citation type="submission" date="2023-11" db="EMBL/GenBank/DDBJ databases">
        <authorList>
            <person name="Xu M."/>
            <person name="Jiang T."/>
        </authorList>
    </citation>
    <scope>NUCLEOTIDE SEQUENCE [LARGE SCALE GENOMIC DNA]</scope>
    <source>
        <strain evidence="15 16">SD</strain>
    </source>
</reference>
<dbReference type="InterPro" id="IPR020046">
    <property type="entry name" value="5-3_exonucl_a-hlix_arch_N"/>
</dbReference>
<dbReference type="GO" id="GO:0003887">
    <property type="term" value="F:DNA-directed DNA polymerase activity"/>
    <property type="evidence" value="ECO:0007669"/>
    <property type="project" value="UniProtKB-EC"/>
</dbReference>
<comment type="caution">
    <text evidence="15">The sequence shown here is derived from an EMBL/GenBank/DDBJ whole genome shotgun (WGS) entry which is preliminary data.</text>
</comment>
<keyword evidence="8 13" id="KW-0238">DNA-binding</keyword>
<sequence length="885" mass="96585">MAAPRPDLLLLDGNSLAYRAFFALPESIATSRGEPTNAIFGFTSMLVKLVETYGFVPTAVAWDAGMSGRKEVYAEYKAQRARKPDLLRQQWPELAPIVEALGFANVSLEGYEADDVIGSLAVRAREDGKRVWIVTGDRDVFQLIDPDGHVGVLATGRGITDTKLYDHAGVVERYGLTPDLIPDFYGLKGDTSDNIPGVPGIGDKTAAQLLQQFGDLETVLASIDQISGAKRKENLTEHAENARISRELARIRTDLPVELDLEEVALRRPDDQALRERFQRFELRDPWRRLEPLLEGDGRPDGPAGAAFTAPVREVDVDAIAAALGDGDALVVVAVVEPTEQAQEAGQLFDPDATPGQDAGAEAPAPTRRFAVGPLDDEGAPTALLVGACESAEAVVAAVGSRPVVGHDVKALGLVPERVAHDTLLAQYVLEPQRRGYPLDELADELNIAVALEDPAAAIAARVALVAARQVERLEKTGLAQLLHDVELPLVGTLREMERIGIRMSVPRLEEVGSEVRAEIASLEEQIHADAGRTFTIGSPKQLGEVLFEELGLSRKRRGKTGFSTDARVLQSIREEHPIIPRIERWRELSTLTKTYLDVLPQLASADPDSRIHTTFAQTVAQTGRLSSTDPNLQNVPVRTALGRRIRGCFEAADGLVLLSCDYSQVELRILAHYAGEEVLKDAFREERDVHTATASEVFGTAPEDLDAGLRSKAKMVNYGIAYGLTDYGLADRLNIPRAEAAEVIDAYFARFTGVKTFIDETIEQAKEAGEVRTMFGRRRLIPELAARNRQVRSLGERLAVNTVIQGTAADIMKLAMIGVDRAMRESGTSARMILTIHDELLFEGPADEMDDLRALVEREMVAPWVHDPPLKVEGGVGRTWVEAK</sequence>
<dbReference type="PANTHER" id="PTHR10133">
    <property type="entry name" value="DNA POLYMERASE I"/>
    <property type="match status" value="1"/>
</dbReference>
<dbReference type="RefSeq" id="WP_319952745.1">
    <property type="nucleotide sequence ID" value="NZ_JAXAVX010000001.1"/>
</dbReference>
<evidence type="ECO:0000256" key="11">
    <source>
        <dbReference type="NCBIfam" id="TIGR00593"/>
    </source>
</evidence>
<dbReference type="InterPro" id="IPR006196">
    <property type="entry name" value="RNA-binding_domain_S1_IF1"/>
</dbReference>
<dbReference type="NCBIfam" id="TIGR00593">
    <property type="entry name" value="pola"/>
    <property type="match status" value="1"/>
</dbReference>
<dbReference type="Proteomes" id="UP001277761">
    <property type="component" value="Unassembled WGS sequence"/>
</dbReference>
<dbReference type="NCBIfam" id="NF004397">
    <property type="entry name" value="PRK05755.1"/>
    <property type="match status" value="1"/>
</dbReference>
<dbReference type="CDD" id="cd08637">
    <property type="entry name" value="DNA_pol_A_pol_I_C"/>
    <property type="match status" value="1"/>
</dbReference>
<evidence type="ECO:0000256" key="6">
    <source>
        <dbReference type="ARBA" id="ARBA00022839"/>
    </source>
</evidence>